<accession>A0A2R3J1E8</accession>
<evidence type="ECO:0000313" key="1">
    <source>
        <dbReference type="EMBL" id="AVK07999.1"/>
    </source>
</evidence>
<dbReference type="Proteomes" id="UP000238390">
    <property type="component" value="Chromosome"/>
</dbReference>
<organism evidence="1 2">
    <name type="scientific">Pseudomonas paraeruginosa</name>
    <dbReference type="NCBI Taxonomy" id="2994495"/>
    <lineage>
        <taxon>Bacteria</taxon>
        <taxon>Pseudomonadati</taxon>
        <taxon>Pseudomonadota</taxon>
        <taxon>Gammaproteobacteria</taxon>
        <taxon>Pseudomonadales</taxon>
        <taxon>Pseudomonadaceae</taxon>
        <taxon>Pseudomonas</taxon>
    </lineage>
</organism>
<evidence type="ECO:0000313" key="2">
    <source>
        <dbReference type="Proteomes" id="UP000238390"/>
    </source>
</evidence>
<reference evidence="1 2" key="1">
    <citation type="submission" date="2018-02" db="EMBL/GenBank/DDBJ databases">
        <title>FDA/CDC Antimicrobial Resistant Isolate Bank Genome Sequencing.</title>
        <authorList>
            <person name="Benahmed F.H."/>
            <person name="Lutgring J.D."/>
            <person name="Yoo B."/>
            <person name="Machado M."/>
            <person name="Brown A."/>
            <person name="McAllister G."/>
            <person name="Perry A."/>
            <person name="Halpin A.L."/>
            <person name="Vavikolanu K."/>
            <person name="Ott S."/>
            <person name="Zhao X."/>
            <person name="Tallon L.J."/>
            <person name="Sadzewicz L."/>
            <person name="Aluvathingal J."/>
            <person name="Nadendla S."/>
            <person name="Voskania-kordi A."/>
            <person name="Simonyan V."/>
            <person name="Patel J."/>
            <person name="Shawar R.M."/>
        </authorList>
    </citation>
    <scope>NUCLEOTIDE SEQUENCE [LARGE SCALE GENOMIC DNA]</scope>
    <source>
        <strain evidence="1 2">AR_0356</strain>
    </source>
</reference>
<dbReference type="EMBL" id="CP027169">
    <property type="protein sequence ID" value="AVK07999.1"/>
    <property type="molecule type" value="Genomic_DNA"/>
</dbReference>
<gene>
    <name evidence="1" type="ORF">CSB93_6511</name>
</gene>
<proteinExistence type="predicted"/>
<keyword evidence="2" id="KW-1185">Reference proteome</keyword>
<name>A0A2R3J1E8_9PSED</name>
<dbReference type="AlphaFoldDB" id="A0A2R3J1E8"/>
<sequence>MNGWWLARWCGLVGKKKKNFLDQRVDMSSRIRKMARL</sequence>
<protein>
    <submittedName>
        <fullName evidence="1">Uncharacterized protein</fullName>
    </submittedName>
</protein>